<keyword evidence="5" id="KW-0255">Endonuclease</keyword>
<dbReference type="GO" id="GO:0016787">
    <property type="term" value="F:hydrolase activity"/>
    <property type="evidence" value="ECO:0007669"/>
    <property type="project" value="UniProtKB-KW"/>
</dbReference>
<gene>
    <name evidence="13" type="ORF">NQ315_005831</name>
</gene>
<dbReference type="GO" id="GO:0005634">
    <property type="term" value="C:nucleus"/>
    <property type="evidence" value="ECO:0007669"/>
    <property type="project" value="TreeGrafter"/>
</dbReference>
<feature type="compositionally biased region" description="Polar residues" evidence="11">
    <location>
        <begin position="491"/>
        <end position="502"/>
    </location>
</feature>
<evidence type="ECO:0000256" key="1">
    <source>
        <dbReference type="ARBA" id="ARBA00001946"/>
    </source>
</evidence>
<dbReference type="Pfam" id="PF18039">
    <property type="entry name" value="UBA_6"/>
    <property type="match status" value="1"/>
</dbReference>
<reference evidence="13 14" key="1">
    <citation type="journal article" date="2023" name="Insect Mol. Biol.">
        <title>Genome sequencing provides insights into the evolution of gene families encoding plant cell wall-degrading enzymes in longhorned beetles.</title>
        <authorList>
            <person name="Shin N.R."/>
            <person name="Okamura Y."/>
            <person name="Kirsch R."/>
            <person name="Pauchet Y."/>
        </authorList>
    </citation>
    <scope>NUCLEOTIDE SEQUENCE [LARGE SCALE GENOMIC DNA]</scope>
    <source>
        <strain evidence="13">EAD_L_NR</strain>
    </source>
</reference>
<accession>A0AAV8VRG5</accession>
<evidence type="ECO:0000256" key="10">
    <source>
        <dbReference type="PROSITE-ProRule" id="PRU00723"/>
    </source>
</evidence>
<dbReference type="Pfam" id="PF18561">
    <property type="entry name" value="Regnase_1_C"/>
    <property type="match status" value="1"/>
</dbReference>
<evidence type="ECO:0000256" key="2">
    <source>
        <dbReference type="ARBA" id="ARBA00010922"/>
    </source>
</evidence>
<feature type="zinc finger region" description="C3H1-type" evidence="10">
    <location>
        <begin position="370"/>
        <end position="395"/>
    </location>
</feature>
<feature type="domain" description="C3H1-type" evidence="12">
    <location>
        <begin position="370"/>
        <end position="395"/>
    </location>
</feature>
<keyword evidence="3" id="KW-0540">Nuclease</keyword>
<dbReference type="FunFam" id="3.40.50.11980:FF:000001">
    <property type="entry name" value="ZC3H12A isoform 1"/>
    <property type="match status" value="1"/>
</dbReference>
<evidence type="ECO:0000256" key="11">
    <source>
        <dbReference type="SAM" id="MobiDB-lite"/>
    </source>
</evidence>
<evidence type="ECO:0000256" key="3">
    <source>
        <dbReference type="ARBA" id="ARBA00022722"/>
    </source>
</evidence>
<feature type="compositionally biased region" description="Basic and acidic residues" evidence="11">
    <location>
        <begin position="407"/>
        <end position="420"/>
    </location>
</feature>
<comment type="caution">
    <text evidence="13">The sequence shown here is derived from an EMBL/GenBank/DDBJ whole genome shotgun (WGS) entry which is preliminary data.</text>
</comment>
<comment type="cofactor">
    <cofactor evidence="1">
        <name>Mg(2+)</name>
        <dbReference type="ChEBI" id="CHEBI:18420"/>
    </cofactor>
</comment>
<dbReference type="InterPro" id="IPR040757">
    <property type="entry name" value="Regnase_1/ZC3H12_C"/>
</dbReference>
<evidence type="ECO:0000256" key="4">
    <source>
        <dbReference type="ARBA" id="ARBA00022723"/>
    </source>
</evidence>
<name>A0AAV8VRG5_9CUCU</name>
<dbReference type="GO" id="GO:0003729">
    <property type="term" value="F:mRNA binding"/>
    <property type="evidence" value="ECO:0007669"/>
    <property type="project" value="TreeGrafter"/>
</dbReference>
<dbReference type="GO" id="GO:0036464">
    <property type="term" value="C:cytoplasmic ribonucleoprotein granule"/>
    <property type="evidence" value="ECO:0007669"/>
    <property type="project" value="TreeGrafter"/>
</dbReference>
<dbReference type="PANTHER" id="PTHR12876">
    <property type="entry name" value="N4BP1-RELATED"/>
    <property type="match status" value="1"/>
</dbReference>
<organism evidence="13 14">
    <name type="scientific">Exocentrus adspersus</name>
    <dbReference type="NCBI Taxonomy" id="1586481"/>
    <lineage>
        <taxon>Eukaryota</taxon>
        <taxon>Metazoa</taxon>
        <taxon>Ecdysozoa</taxon>
        <taxon>Arthropoda</taxon>
        <taxon>Hexapoda</taxon>
        <taxon>Insecta</taxon>
        <taxon>Pterygota</taxon>
        <taxon>Neoptera</taxon>
        <taxon>Endopterygota</taxon>
        <taxon>Coleoptera</taxon>
        <taxon>Polyphaga</taxon>
        <taxon>Cucujiformia</taxon>
        <taxon>Chrysomeloidea</taxon>
        <taxon>Cerambycidae</taxon>
        <taxon>Lamiinae</taxon>
        <taxon>Acanthocinini</taxon>
        <taxon>Exocentrus</taxon>
    </lineage>
</organism>
<evidence type="ECO:0000256" key="7">
    <source>
        <dbReference type="ARBA" id="ARBA00022801"/>
    </source>
</evidence>
<dbReference type="Proteomes" id="UP001159042">
    <property type="component" value="Unassembled WGS sequence"/>
</dbReference>
<dbReference type="EMBL" id="JANEYG010000039">
    <property type="protein sequence ID" value="KAJ8916824.1"/>
    <property type="molecule type" value="Genomic_DNA"/>
</dbReference>
<proteinExistence type="inferred from homology"/>
<sequence length="621" mass="69435">MSKPVVGTVKIKSSCTHILKENLDRISVLFSAILCEKCGGQDASDQFALYDVILSVPNDSQRTLSSDFLTRLQNTGMPTDSFIILQKYVDDICGEGCTGAVGGEDSSYDSDFEVDPPTGHQDVSRTTSDTLAAEYAEYVESSSEISPGYTARVEFALKLGYTEKLVQAALQKLGPSPTQNELLAELIKLGAQKGSSCDSSPTESTLDMADFQLEAIEGTQLLRPIVIDGSNVAMSHGNKEIFSCRGIKICVDWFKARGHKTITVFVPKWRKEAPRPDNLIRDQHILAELENERLLVFTPSRHLAAQNDGVVVSNDNYRDLCQENAEYRKVVEERILMYSFVNDHFMPPDDPLGRSGPTLDNFLRIQPKKGDPPPPCPYAKKCTYGNKCKYHHPERGPLPHKSVTERLSEHAQRHLQDIRKTPLGRTRSNVPPPKEPQHAVVSKSRSVDNVGSSYQHIQPTENLHKKLQRQLTLNPNSDPRLTRRYGPPLPSAQSGSQLTLTTPSGYLGHANWDMHQHVTRIASAPDSYRPWPPQQHPQHRHMQRISSCSDSQLNVWPPTWSQGSVPHLGNPNAQEDARRKLHYHLAAIFPEEQVTQAMQMYPDETNPQKICAAILSMFPKT</sequence>
<evidence type="ECO:0000313" key="14">
    <source>
        <dbReference type="Proteomes" id="UP001159042"/>
    </source>
</evidence>
<keyword evidence="6 10" id="KW-0863">Zinc-finger</keyword>
<dbReference type="GO" id="GO:0004521">
    <property type="term" value="F:RNA endonuclease activity"/>
    <property type="evidence" value="ECO:0007669"/>
    <property type="project" value="TreeGrafter"/>
</dbReference>
<keyword evidence="8 10" id="KW-0862">Zinc</keyword>
<keyword evidence="4 10" id="KW-0479">Metal-binding</keyword>
<evidence type="ECO:0000256" key="9">
    <source>
        <dbReference type="ARBA" id="ARBA00022842"/>
    </source>
</evidence>
<keyword evidence="14" id="KW-1185">Reference proteome</keyword>
<dbReference type="Gene3D" id="3.40.50.11980">
    <property type="match status" value="1"/>
</dbReference>
<keyword evidence="7" id="KW-0378">Hydrolase</keyword>
<dbReference type="PROSITE" id="PS50103">
    <property type="entry name" value="ZF_C3H1"/>
    <property type="match status" value="1"/>
</dbReference>
<feature type="compositionally biased region" description="Polar residues" evidence="11">
    <location>
        <begin position="443"/>
        <end position="461"/>
    </location>
</feature>
<protein>
    <recommendedName>
        <fullName evidence="12">C3H1-type domain-containing protein</fullName>
    </recommendedName>
</protein>
<evidence type="ECO:0000256" key="6">
    <source>
        <dbReference type="ARBA" id="ARBA00022771"/>
    </source>
</evidence>
<keyword evidence="9" id="KW-0460">Magnesium</keyword>
<evidence type="ECO:0000256" key="8">
    <source>
        <dbReference type="ARBA" id="ARBA00022833"/>
    </source>
</evidence>
<dbReference type="PANTHER" id="PTHR12876:SF35">
    <property type="entry name" value="LD08718P-RELATED"/>
    <property type="match status" value="1"/>
</dbReference>
<dbReference type="Pfam" id="PF11977">
    <property type="entry name" value="RNase_Zc3h12a"/>
    <property type="match status" value="1"/>
</dbReference>
<dbReference type="InterPro" id="IPR040546">
    <property type="entry name" value="Rege-1_UBA-like"/>
</dbReference>
<feature type="compositionally biased region" description="Polar residues" evidence="11">
    <location>
        <begin position="469"/>
        <end position="479"/>
    </location>
</feature>
<dbReference type="AlphaFoldDB" id="A0AAV8VRG5"/>
<feature type="region of interest" description="Disordered" evidence="11">
    <location>
        <begin position="407"/>
        <end position="502"/>
    </location>
</feature>
<dbReference type="InterPro" id="IPR051101">
    <property type="entry name" value="ZC3H12/N4BP1_RNase_Reg"/>
</dbReference>
<evidence type="ECO:0000313" key="13">
    <source>
        <dbReference type="EMBL" id="KAJ8916824.1"/>
    </source>
</evidence>
<dbReference type="InterPro" id="IPR021869">
    <property type="entry name" value="RNase_Zc3h12_NYN"/>
</dbReference>
<evidence type="ECO:0000256" key="5">
    <source>
        <dbReference type="ARBA" id="ARBA00022759"/>
    </source>
</evidence>
<evidence type="ECO:0000259" key="12">
    <source>
        <dbReference type="PROSITE" id="PS50103"/>
    </source>
</evidence>
<dbReference type="InterPro" id="IPR000571">
    <property type="entry name" value="Znf_CCCH"/>
</dbReference>
<dbReference type="GO" id="GO:0008270">
    <property type="term" value="F:zinc ion binding"/>
    <property type="evidence" value="ECO:0007669"/>
    <property type="project" value="UniProtKB-KW"/>
</dbReference>
<comment type="similarity">
    <text evidence="2">Belongs to the ZC3H12 family.</text>
</comment>